<proteinExistence type="predicted"/>
<protein>
    <submittedName>
        <fullName evidence="1">Uncharacterized protein</fullName>
    </submittedName>
</protein>
<organism evidence="1 2">
    <name type="scientific">Paenibacillus uliginis N3/975</name>
    <dbReference type="NCBI Taxonomy" id="1313296"/>
    <lineage>
        <taxon>Bacteria</taxon>
        <taxon>Bacillati</taxon>
        <taxon>Bacillota</taxon>
        <taxon>Bacilli</taxon>
        <taxon>Bacillales</taxon>
        <taxon>Paenibacillaceae</taxon>
        <taxon>Paenibacillus</taxon>
    </lineage>
</organism>
<sequence length="167" mass="18821">MGLYFKDNFFNSGETSVMNEAGEIVGTVDLKSSFGSSLDVYDETGMKVYSGSFRFFSNKWEVCDRNEYELGVLRMRMSFFSKKYEYDAGERGIYEITSPAFSKEYEIQGEGGRCVATFHRVSGWLQSGAYHLKNDSQHLDDWELIAVVMGVHAIQKRVNSSGSSAST</sequence>
<dbReference type="Proteomes" id="UP000192940">
    <property type="component" value="Chromosome I"/>
</dbReference>
<dbReference type="RefSeq" id="WP_208915436.1">
    <property type="nucleotide sequence ID" value="NZ_LT840184.1"/>
</dbReference>
<dbReference type="InterPro" id="IPR007612">
    <property type="entry name" value="LOR"/>
</dbReference>
<name>A0A1X7HNS9_9BACL</name>
<gene>
    <name evidence="1" type="ORF">SAMN05661091_4716</name>
</gene>
<evidence type="ECO:0000313" key="1">
    <source>
        <dbReference type="EMBL" id="SMF89621.1"/>
    </source>
</evidence>
<keyword evidence="2" id="KW-1185">Reference proteome</keyword>
<evidence type="ECO:0000313" key="2">
    <source>
        <dbReference type="Proteomes" id="UP000192940"/>
    </source>
</evidence>
<reference evidence="1 2" key="1">
    <citation type="submission" date="2017-04" db="EMBL/GenBank/DDBJ databases">
        <authorList>
            <person name="Afonso C.L."/>
            <person name="Miller P.J."/>
            <person name="Scott M.A."/>
            <person name="Spackman E."/>
            <person name="Goraichik I."/>
            <person name="Dimitrov K.M."/>
            <person name="Suarez D.L."/>
            <person name="Swayne D.E."/>
        </authorList>
    </citation>
    <scope>NUCLEOTIDE SEQUENCE [LARGE SCALE GENOMIC DNA]</scope>
    <source>
        <strain evidence="1 2">N3/975</strain>
    </source>
</reference>
<dbReference type="EMBL" id="LT840184">
    <property type="protein sequence ID" value="SMF89621.1"/>
    <property type="molecule type" value="Genomic_DNA"/>
</dbReference>
<dbReference type="STRING" id="1313296.SAMN05661091_4716"/>
<accession>A0A1X7HNS9</accession>
<dbReference type="Pfam" id="PF04525">
    <property type="entry name" value="LOR"/>
    <property type="match status" value="1"/>
</dbReference>
<dbReference type="AlphaFoldDB" id="A0A1X7HNS9"/>